<dbReference type="InterPro" id="IPR005467">
    <property type="entry name" value="His_kinase_dom"/>
</dbReference>
<dbReference type="Gene3D" id="3.30.565.10">
    <property type="entry name" value="Histidine kinase-like ATPase, C-terminal domain"/>
    <property type="match status" value="1"/>
</dbReference>
<dbReference type="EMBL" id="SACL01000001">
    <property type="protein sequence ID" value="RVT99643.1"/>
    <property type="molecule type" value="Genomic_DNA"/>
</dbReference>
<evidence type="ECO:0000256" key="1">
    <source>
        <dbReference type="ARBA" id="ARBA00000085"/>
    </source>
</evidence>
<dbReference type="Gene3D" id="6.10.340.10">
    <property type="match status" value="1"/>
</dbReference>
<comment type="subcellular location">
    <subcellularLocation>
        <location evidence="2">Membrane</location>
    </subcellularLocation>
</comment>
<evidence type="ECO:0000256" key="9">
    <source>
        <dbReference type="ARBA" id="ARBA00023012"/>
    </source>
</evidence>
<dbReference type="PANTHER" id="PTHR45436">
    <property type="entry name" value="SENSOR HISTIDINE KINASE YKOH"/>
    <property type="match status" value="1"/>
</dbReference>
<evidence type="ECO:0000256" key="2">
    <source>
        <dbReference type="ARBA" id="ARBA00004370"/>
    </source>
</evidence>
<dbReference type="PROSITE" id="PS50885">
    <property type="entry name" value="HAMP"/>
    <property type="match status" value="1"/>
</dbReference>
<evidence type="ECO:0000256" key="6">
    <source>
        <dbReference type="ARBA" id="ARBA00022692"/>
    </source>
</evidence>
<dbReference type="SUPFAM" id="SSF47384">
    <property type="entry name" value="Homodimeric domain of signal transducing histidine kinase"/>
    <property type="match status" value="1"/>
</dbReference>
<dbReference type="AlphaFoldDB" id="A0A437MPR7"/>
<comment type="caution">
    <text evidence="14">The sequence shown here is derived from an EMBL/GenBank/DDBJ whole genome shotgun (WGS) entry which is preliminary data.</text>
</comment>
<dbReference type="GO" id="GO:0005886">
    <property type="term" value="C:plasma membrane"/>
    <property type="evidence" value="ECO:0007669"/>
    <property type="project" value="TreeGrafter"/>
</dbReference>
<evidence type="ECO:0000256" key="11">
    <source>
        <dbReference type="SAM" id="Phobius"/>
    </source>
</evidence>
<keyword evidence="9" id="KW-0902">Two-component regulatory system</keyword>
<keyword evidence="4" id="KW-0597">Phosphoprotein</keyword>
<evidence type="ECO:0000256" key="4">
    <source>
        <dbReference type="ARBA" id="ARBA00022553"/>
    </source>
</evidence>
<keyword evidence="7" id="KW-0418">Kinase</keyword>
<dbReference type="Proteomes" id="UP000282957">
    <property type="component" value="Unassembled WGS sequence"/>
</dbReference>
<dbReference type="EC" id="2.7.13.3" evidence="3"/>
<dbReference type="InterPro" id="IPR003660">
    <property type="entry name" value="HAMP_dom"/>
</dbReference>
<dbReference type="PRINTS" id="PR00344">
    <property type="entry name" value="BCTRLSENSOR"/>
</dbReference>
<evidence type="ECO:0000256" key="7">
    <source>
        <dbReference type="ARBA" id="ARBA00022777"/>
    </source>
</evidence>
<dbReference type="OrthoDB" id="9815202at2"/>
<evidence type="ECO:0000313" key="14">
    <source>
        <dbReference type="EMBL" id="RVT99643.1"/>
    </source>
</evidence>
<dbReference type="SUPFAM" id="SSF158472">
    <property type="entry name" value="HAMP domain-like"/>
    <property type="match status" value="1"/>
</dbReference>
<keyword evidence="10 11" id="KW-0472">Membrane</keyword>
<reference evidence="14 15" key="1">
    <citation type="submission" date="2019-01" db="EMBL/GenBank/DDBJ databases">
        <authorList>
            <person name="Chen W.-M."/>
        </authorList>
    </citation>
    <scope>NUCLEOTIDE SEQUENCE [LARGE SCALE GENOMIC DNA]</scope>
    <source>
        <strain evidence="14 15">CCP-6</strain>
    </source>
</reference>
<feature type="domain" description="HAMP" evidence="13">
    <location>
        <begin position="175"/>
        <end position="212"/>
    </location>
</feature>
<keyword evidence="8 11" id="KW-1133">Transmembrane helix</keyword>
<dbReference type="SMART" id="SM00387">
    <property type="entry name" value="HATPase_c"/>
    <property type="match status" value="1"/>
</dbReference>
<evidence type="ECO:0000259" key="13">
    <source>
        <dbReference type="PROSITE" id="PS50885"/>
    </source>
</evidence>
<dbReference type="InterPro" id="IPR036097">
    <property type="entry name" value="HisK_dim/P_sf"/>
</dbReference>
<feature type="domain" description="Histidine kinase" evidence="12">
    <location>
        <begin position="220"/>
        <end position="439"/>
    </location>
</feature>
<dbReference type="PROSITE" id="PS50109">
    <property type="entry name" value="HIS_KIN"/>
    <property type="match status" value="1"/>
</dbReference>
<feature type="transmembrane region" description="Helical" evidence="11">
    <location>
        <begin position="138"/>
        <end position="157"/>
    </location>
</feature>
<keyword evidence="15" id="KW-1185">Reference proteome</keyword>
<dbReference type="SMART" id="SM00304">
    <property type="entry name" value="HAMP"/>
    <property type="match status" value="1"/>
</dbReference>
<evidence type="ECO:0000313" key="15">
    <source>
        <dbReference type="Proteomes" id="UP000282957"/>
    </source>
</evidence>
<accession>A0A437MPR7</accession>
<dbReference type="InterPro" id="IPR036890">
    <property type="entry name" value="HATPase_C_sf"/>
</dbReference>
<dbReference type="CDD" id="cd00075">
    <property type="entry name" value="HATPase"/>
    <property type="match status" value="1"/>
</dbReference>
<evidence type="ECO:0000256" key="8">
    <source>
        <dbReference type="ARBA" id="ARBA00022989"/>
    </source>
</evidence>
<name>A0A437MPR7_9PROT</name>
<sequence length="439" mass="47900">MFLVAAVVLVSVMWWATAGALDRQLVAAIRADAVALTERWREGGQLALQDAIQERIALDISNETIYLLLSESGERLAGNMEAWPDEANSDESFLRIRIMHDGIPTDARLLRRDLPGMRMLVGRDESERLQLRLTLTEGVAWSLGASLIVALLGASIIRRIIDRRLEPTFRTALGIAGGDLTRRVPLTGQGDEFDRLGESMNTMLDRIESLMQGVKGVSDAIAHDLRTPIARARAKLEESLIAARDADDLRAAMEQGIQDLDGISRIFQALLRITEVEAGARRAAFAPFDLVETLRDVADFYDAAAEMREQRLETDLPDTLPMVGDRDLMMQATANLLDNAVKFTPPGGVLRLSARREEDGVLEVIVSDSGPGLSLQDRARAGVRFFRAEPSRATPGYGLGLSLVRAVAQLHGGVVRLEDAIPGASPPGLSVRIIVRSGN</sequence>
<keyword evidence="6 11" id="KW-0812">Transmembrane</keyword>
<dbReference type="GO" id="GO:0000155">
    <property type="term" value="F:phosphorelay sensor kinase activity"/>
    <property type="evidence" value="ECO:0007669"/>
    <property type="project" value="InterPro"/>
</dbReference>
<evidence type="ECO:0000259" key="12">
    <source>
        <dbReference type="PROSITE" id="PS50109"/>
    </source>
</evidence>
<dbReference type="InterPro" id="IPR050428">
    <property type="entry name" value="TCS_sensor_his_kinase"/>
</dbReference>
<organism evidence="14 15">
    <name type="scientific">Rhodovarius crocodyli</name>
    <dbReference type="NCBI Taxonomy" id="1979269"/>
    <lineage>
        <taxon>Bacteria</taxon>
        <taxon>Pseudomonadati</taxon>
        <taxon>Pseudomonadota</taxon>
        <taxon>Alphaproteobacteria</taxon>
        <taxon>Acetobacterales</taxon>
        <taxon>Roseomonadaceae</taxon>
        <taxon>Rhodovarius</taxon>
    </lineage>
</organism>
<protein>
    <recommendedName>
        <fullName evidence="3">histidine kinase</fullName>
        <ecNumber evidence="3">2.7.13.3</ecNumber>
    </recommendedName>
</protein>
<comment type="catalytic activity">
    <reaction evidence="1">
        <text>ATP + protein L-histidine = ADP + protein N-phospho-L-histidine.</text>
        <dbReference type="EC" id="2.7.13.3"/>
    </reaction>
</comment>
<evidence type="ECO:0000256" key="10">
    <source>
        <dbReference type="ARBA" id="ARBA00023136"/>
    </source>
</evidence>
<evidence type="ECO:0000256" key="5">
    <source>
        <dbReference type="ARBA" id="ARBA00022679"/>
    </source>
</evidence>
<dbReference type="Pfam" id="PF00672">
    <property type="entry name" value="HAMP"/>
    <property type="match status" value="1"/>
</dbReference>
<dbReference type="SUPFAM" id="SSF55874">
    <property type="entry name" value="ATPase domain of HSP90 chaperone/DNA topoisomerase II/histidine kinase"/>
    <property type="match status" value="1"/>
</dbReference>
<dbReference type="Pfam" id="PF02518">
    <property type="entry name" value="HATPase_c"/>
    <property type="match status" value="1"/>
</dbReference>
<keyword evidence="5" id="KW-0808">Transferase</keyword>
<dbReference type="InterPro" id="IPR003594">
    <property type="entry name" value="HATPase_dom"/>
</dbReference>
<evidence type="ECO:0000256" key="3">
    <source>
        <dbReference type="ARBA" id="ARBA00012438"/>
    </source>
</evidence>
<dbReference type="CDD" id="cd06225">
    <property type="entry name" value="HAMP"/>
    <property type="match status" value="1"/>
</dbReference>
<gene>
    <name evidence="14" type="ORF">EOD42_01420</name>
</gene>
<dbReference type="InterPro" id="IPR004358">
    <property type="entry name" value="Sig_transdc_His_kin-like_C"/>
</dbReference>
<dbReference type="PANTHER" id="PTHR45436:SF8">
    <property type="entry name" value="HISTIDINE KINASE"/>
    <property type="match status" value="1"/>
</dbReference>
<proteinExistence type="predicted"/>